<dbReference type="Pfam" id="PF00378">
    <property type="entry name" value="ECH_1"/>
    <property type="match status" value="1"/>
</dbReference>
<proteinExistence type="inferred from homology"/>
<dbReference type="AlphaFoldDB" id="A0A813P986"/>
<dbReference type="CDD" id="cd06558">
    <property type="entry name" value="crotonase-like"/>
    <property type="match status" value="1"/>
</dbReference>
<sequence length="296" mass="32779">MYHNRLLFSSCAHRECFRTLTSILRRSTSSSSVTIQVSHVDNTPSIRLIGINRPNKRNCVNHSTARQLFSAFQDFENDSTVRLAILYGEGGSAFCAGYDLSEVATANIPLPMKYNKDELAPMGPSRMNLKKPLIAAIAGPCVAGGLELSLLADMRVGEQSSKYGVLCRRFGVPLIDGGTVRLPRLIGLSRALDLILTGRTVDAHEAFQIGLINRLVPDGQCLSEAIQLAKDILRFPYECMNTDRLSAYFSVSNTIDDSLKREYEYGRELIERESIPGAKHFAEQKQGRGGKYDDVK</sequence>
<dbReference type="InterPro" id="IPR029045">
    <property type="entry name" value="ClpP/crotonase-like_dom_sf"/>
</dbReference>
<gene>
    <name evidence="4" type="ORF">EDS130_LOCUS4861</name>
    <name evidence="3" type="ORF">XAT740_LOCUS330</name>
</gene>
<reference evidence="3" key="1">
    <citation type="submission" date="2021-02" db="EMBL/GenBank/DDBJ databases">
        <authorList>
            <person name="Nowell W R."/>
        </authorList>
    </citation>
    <scope>NUCLEOTIDE SEQUENCE</scope>
</reference>
<evidence type="ECO:0000256" key="2">
    <source>
        <dbReference type="RuleBase" id="RU003707"/>
    </source>
</evidence>
<accession>A0A813P986</accession>
<dbReference type="InterPro" id="IPR001753">
    <property type="entry name" value="Enoyl-CoA_hydra/iso"/>
</dbReference>
<protein>
    <submittedName>
        <fullName evidence="3">Uncharacterized protein</fullName>
    </submittedName>
</protein>
<dbReference type="InterPro" id="IPR018376">
    <property type="entry name" value="Enoyl-CoA_hyd/isom_CS"/>
</dbReference>
<dbReference type="Gene3D" id="1.10.287.2460">
    <property type="match status" value="1"/>
</dbReference>
<dbReference type="Proteomes" id="UP000663828">
    <property type="component" value="Unassembled WGS sequence"/>
</dbReference>
<dbReference type="EMBL" id="CAJNOR010000009">
    <property type="protein sequence ID" value="CAF0749319.1"/>
    <property type="molecule type" value="Genomic_DNA"/>
</dbReference>
<dbReference type="PROSITE" id="PS00166">
    <property type="entry name" value="ENOYL_COA_HYDRATASE"/>
    <property type="match status" value="1"/>
</dbReference>
<dbReference type="Gene3D" id="3.90.226.10">
    <property type="entry name" value="2-enoyl-CoA Hydratase, Chain A, domain 1"/>
    <property type="match status" value="1"/>
</dbReference>
<dbReference type="SUPFAM" id="SSF52096">
    <property type="entry name" value="ClpP/crotonase"/>
    <property type="match status" value="1"/>
</dbReference>
<evidence type="ECO:0000313" key="3">
    <source>
        <dbReference type="EMBL" id="CAF0749319.1"/>
    </source>
</evidence>
<evidence type="ECO:0000313" key="4">
    <source>
        <dbReference type="EMBL" id="CAF0801128.1"/>
    </source>
</evidence>
<dbReference type="GO" id="GO:0003824">
    <property type="term" value="F:catalytic activity"/>
    <property type="evidence" value="ECO:0007669"/>
    <property type="project" value="InterPro"/>
</dbReference>
<dbReference type="OrthoDB" id="448450at2759"/>
<comment type="similarity">
    <text evidence="1 2">Belongs to the enoyl-CoA hydratase/isomerase family.</text>
</comment>
<keyword evidence="5" id="KW-1185">Reference proteome</keyword>
<name>A0A813P986_ADIRI</name>
<dbReference type="EMBL" id="CAJNOJ010000013">
    <property type="protein sequence ID" value="CAF0801128.1"/>
    <property type="molecule type" value="Genomic_DNA"/>
</dbReference>
<dbReference type="PANTHER" id="PTHR43802:SF1">
    <property type="entry name" value="IP11341P-RELATED"/>
    <property type="match status" value="1"/>
</dbReference>
<dbReference type="Proteomes" id="UP000663852">
    <property type="component" value="Unassembled WGS sequence"/>
</dbReference>
<comment type="caution">
    <text evidence="3">The sequence shown here is derived from an EMBL/GenBank/DDBJ whole genome shotgun (WGS) entry which is preliminary data.</text>
</comment>
<organism evidence="3 5">
    <name type="scientific">Adineta ricciae</name>
    <name type="common">Rotifer</name>
    <dbReference type="NCBI Taxonomy" id="249248"/>
    <lineage>
        <taxon>Eukaryota</taxon>
        <taxon>Metazoa</taxon>
        <taxon>Spiralia</taxon>
        <taxon>Gnathifera</taxon>
        <taxon>Rotifera</taxon>
        <taxon>Eurotatoria</taxon>
        <taxon>Bdelloidea</taxon>
        <taxon>Adinetida</taxon>
        <taxon>Adinetidae</taxon>
        <taxon>Adineta</taxon>
    </lineage>
</organism>
<dbReference type="NCBIfam" id="NF006108">
    <property type="entry name" value="PRK08259.1"/>
    <property type="match status" value="1"/>
</dbReference>
<dbReference type="PANTHER" id="PTHR43802">
    <property type="entry name" value="ENOYL-COA HYDRATASE"/>
    <property type="match status" value="1"/>
</dbReference>
<evidence type="ECO:0000313" key="5">
    <source>
        <dbReference type="Proteomes" id="UP000663828"/>
    </source>
</evidence>
<evidence type="ECO:0000256" key="1">
    <source>
        <dbReference type="ARBA" id="ARBA00005254"/>
    </source>
</evidence>